<proteinExistence type="predicted"/>
<reference evidence="2" key="2">
    <citation type="journal article" date="2023" name="Science">
        <title>Genomic signatures of disease resistance in endangered staghorn corals.</title>
        <authorList>
            <person name="Vollmer S.V."/>
            <person name="Selwyn J.D."/>
            <person name="Despard B.A."/>
            <person name="Roesel C.L."/>
        </authorList>
    </citation>
    <scope>NUCLEOTIDE SEQUENCE</scope>
    <source>
        <strain evidence="2">K2</strain>
    </source>
</reference>
<dbReference type="PANTHER" id="PTHR34239:SF2">
    <property type="entry name" value="TRANSPOSABLE ELEMENT P TRANSPOSASE_THAP9 CONSERVED DOMAIN-CONTAINING PROTEIN"/>
    <property type="match status" value="1"/>
</dbReference>
<dbReference type="PANTHER" id="PTHR34239">
    <property type="entry name" value="APPLE DOMAIN-CONTAINING PROTEIN"/>
    <property type="match status" value="1"/>
</dbReference>
<name>A0AAD9PZH4_ACRCE</name>
<gene>
    <name evidence="2" type="ORF">P5673_026959</name>
</gene>
<evidence type="ECO:0000256" key="1">
    <source>
        <dbReference type="SAM" id="MobiDB-lite"/>
    </source>
</evidence>
<feature type="compositionally biased region" description="Basic and acidic residues" evidence="1">
    <location>
        <begin position="301"/>
        <end position="310"/>
    </location>
</feature>
<protein>
    <submittedName>
        <fullName evidence="2">Uncharacterized protein</fullName>
    </submittedName>
</protein>
<organism evidence="2 3">
    <name type="scientific">Acropora cervicornis</name>
    <name type="common">Staghorn coral</name>
    <dbReference type="NCBI Taxonomy" id="6130"/>
    <lineage>
        <taxon>Eukaryota</taxon>
        <taxon>Metazoa</taxon>
        <taxon>Cnidaria</taxon>
        <taxon>Anthozoa</taxon>
        <taxon>Hexacorallia</taxon>
        <taxon>Scleractinia</taxon>
        <taxon>Astrocoeniina</taxon>
        <taxon>Acroporidae</taxon>
        <taxon>Acropora</taxon>
    </lineage>
</organism>
<feature type="compositionally biased region" description="Low complexity" evidence="1">
    <location>
        <begin position="79"/>
        <end position="96"/>
    </location>
</feature>
<dbReference type="EMBL" id="JARQWQ010000091">
    <property type="protein sequence ID" value="KAK2551963.1"/>
    <property type="molecule type" value="Genomic_DNA"/>
</dbReference>
<evidence type="ECO:0000313" key="2">
    <source>
        <dbReference type="EMBL" id="KAK2551963.1"/>
    </source>
</evidence>
<feature type="region of interest" description="Disordered" evidence="1">
    <location>
        <begin position="63"/>
        <end position="106"/>
    </location>
</feature>
<keyword evidence="3" id="KW-1185">Reference proteome</keyword>
<feature type="region of interest" description="Disordered" evidence="1">
    <location>
        <begin position="300"/>
        <end position="325"/>
    </location>
</feature>
<dbReference type="Proteomes" id="UP001249851">
    <property type="component" value="Unassembled WGS sequence"/>
</dbReference>
<dbReference type="AlphaFoldDB" id="A0AAD9PZH4"/>
<evidence type="ECO:0000313" key="3">
    <source>
        <dbReference type="Proteomes" id="UP001249851"/>
    </source>
</evidence>
<sequence length="415" mass="46069">MLDSRKHGDSSNVPVDKPDSIIAAISLMTEQLVSSISTLNSSMDESFDEMKESLMFFSTPMRRETENVSNKDGANAHKNQSGSSSSDDNNQQPQENSTKDPEPSKEVNATLASIVSTLKLGQKKAPAVNAQFAGILKEAIRVNLDDDVLSEMKNLYIRPENCEGFEHTQVNHLIWDKLKHNTKSNDLKLQKIQANLLKRIIPIISVIEQLVKVEDNISPEILDIASLIKTATYSVVILGAVNFGINMQRHDNIKPELNADYKHLCSPTVLFTDFLLGDAPDLSKQLKDIAEAAKVSKKISKNSDSRRGGEEAQIGPQDPSTATDKVKNTVIAGRLKEFGPQWHKITSDTEVLDWVQNCHIEFIDDIEPVQLGGHKVSNFKQSELSIIDREIEKLLSKGVLERGSHSDGELISQFF</sequence>
<accession>A0AAD9PZH4</accession>
<reference evidence="2" key="1">
    <citation type="journal article" date="2023" name="G3 (Bethesda)">
        <title>Whole genome assembly and annotation of the endangered Caribbean coral Acropora cervicornis.</title>
        <authorList>
            <person name="Selwyn J.D."/>
            <person name="Vollmer S.V."/>
        </authorList>
    </citation>
    <scope>NUCLEOTIDE SEQUENCE</scope>
    <source>
        <strain evidence="2">K2</strain>
    </source>
</reference>
<comment type="caution">
    <text evidence="2">The sequence shown here is derived from an EMBL/GenBank/DDBJ whole genome shotgun (WGS) entry which is preliminary data.</text>
</comment>